<dbReference type="GO" id="GO:0070967">
    <property type="term" value="F:coenzyme F420 binding"/>
    <property type="evidence" value="ECO:0007669"/>
    <property type="project" value="TreeGrafter"/>
</dbReference>
<dbReference type="Proteomes" id="UP000290365">
    <property type="component" value="Chromosome"/>
</dbReference>
<dbReference type="PANTHER" id="PTHR39428:SF1">
    <property type="entry name" value="F420H(2)-DEPENDENT QUINONE REDUCTASE RV1261C"/>
    <property type="match status" value="1"/>
</dbReference>
<dbReference type="GO" id="GO:0016491">
    <property type="term" value="F:oxidoreductase activity"/>
    <property type="evidence" value="ECO:0007669"/>
    <property type="project" value="InterPro"/>
</dbReference>
<dbReference type="NCBIfam" id="TIGR00026">
    <property type="entry name" value="hi_GC_TIGR00026"/>
    <property type="match status" value="1"/>
</dbReference>
<comment type="similarity">
    <text evidence="1">Belongs to the F420H(2)-dependent quinone reductase family.</text>
</comment>
<dbReference type="KEGG" id="kbs:EPA93_42390"/>
<organism evidence="3 4">
    <name type="scientific">Ktedonosporobacter rubrisoli</name>
    <dbReference type="NCBI Taxonomy" id="2509675"/>
    <lineage>
        <taxon>Bacteria</taxon>
        <taxon>Bacillati</taxon>
        <taxon>Chloroflexota</taxon>
        <taxon>Ktedonobacteria</taxon>
        <taxon>Ktedonobacterales</taxon>
        <taxon>Ktedonosporobacteraceae</taxon>
        <taxon>Ktedonosporobacter</taxon>
    </lineage>
</organism>
<gene>
    <name evidence="3" type="ORF">EPA93_42390</name>
</gene>
<protein>
    <submittedName>
        <fullName evidence="3">Nitroreductase family deazaflavin-dependent oxidoreductase</fullName>
    </submittedName>
</protein>
<proteinExistence type="inferred from homology"/>
<reference evidence="3 4" key="1">
    <citation type="submission" date="2019-01" db="EMBL/GenBank/DDBJ databases">
        <title>Ktedonosporobacter rubrisoli SCAWS-G2.</title>
        <authorList>
            <person name="Huang Y."/>
            <person name="Yan B."/>
        </authorList>
    </citation>
    <scope>NUCLEOTIDE SEQUENCE [LARGE SCALE GENOMIC DNA]</scope>
    <source>
        <strain evidence="3 4">SCAWS-G2</strain>
    </source>
</reference>
<dbReference type="AlphaFoldDB" id="A0A4P6K434"/>
<comment type="catalytic activity">
    <reaction evidence="2">
        <text>oxidized coenzyme F420-(gamma-L-Glu)(n) + a quinol + H(+) = reduced coenzyme F420-(gamma-L-Glu)(n) + a quinone</text>
        <dbReference type="Rhea" id="RHEA:39663"/>
        <dbReference type="Rhea" id="RHEA-COMP:12939"/>
        <dbReference type="Rhea" id="RHEA-COMP:14378"/>
        <dbReference type="ChEBI" id="CHEBI:15378"/>
        <dbReference type="ChEBI" id="CHEBI:24646"/>
        <dbReference type="ChEBI" id="CHEBI:132124"/>
        <dbReference type="ChEBI" id="CHEBI:133980"/>
        <dbReference type="ChEBI" id="CHEBI:139511"/>
    </reaction>
</comment>
<dbReference type="EMBL" id="CP035758">
    <property type="protein sequence ID" value="QBD82276.1"/>
    <property type="molecule type" value="Genomic_DNA"/>
</dbReference>
<evidence type="ECO:0000313" key="4">
    <source>
        <dbReference type="Proteomes" id="UP000290365"/>
    </source>
</evidence>
<dbReference type="PANTHER" id="PTHR39428">
    <property type="entry name" value="F420H(2)-DEPENDENT QUINONE REDUCTASE RV1261C"/>
    <property type="match status" value="1"/>
</dbReference>
<dbReference type="GO" id="GO:0005886">
    <property type="term" value="C:plasma membrane"/>
    <property type="evidence" value="ECO:0007669"/>
    <property type="project" value="TreeGrafter"/>
</dbReference>
<dbReference type="Gene3D" id="2.30.110.10">
    <property type="entry name" value="Electron Transport, Fmn-binding Protein, Chain A"/>
    <property type="match status" value="1"/>
</dbReference>
<dbReference type="OrthoDB" id="162096at2"/>
<evidence type="ECO:0000256" key="1">
    <source>
        <dbReference type="ARBA" id="ARBA00008710"/>
    </source>
</evidence>
<dbReference type="Pfam" id="PF04075">
    <property type="entry name" value="F420H2_quin_red"/>
    <property type="match status" value="1"/>
</dbReference>
<evidence type="ECO:0000313" key="3">
    <source>
        <dbReference type="EMBL" id="QBD82276.1"/>
    </source>
</evidence>
<dbReference type="InterPro" id="IPR004378">
    <property type="entry name" value="F420H2_quin_Rdtase"/>
</dbReference>
<dbReference type="SUPFAM" id="SSF50475">
    <property type="entry name" value="FMN-binding split barrel"/>
    <property type="match status" value="1"/>
</dbReference>
<dbReference type="InterPro" id="IPR012349">
    <property type="entry name" value="Split_barrel_FMN-bd"/>
</dbReference>
<name>A0A4P6K434_KTERU</name>
<evidence type="ECO:0000256" key="2">
    <source>
        <dbReference type="ARBA" id="ARBA00049106"/>
    </source>
</evidence>
<sequence length="139" mass="15604">MMSRDWNEFNNPVIEEFRANGGKVKGWGPLILLTIKGAKTGQPHIYPLMAVPYGNSYLAVGSKGGAEKNPVWYHNLVANPEITVEDGKETFTATARLLSGEERERAFTKAVAVYPNYAEYQKKTERIIPVFLLERQTNS</sequence>
<accession>A0A4P6K434</accession>
<keyword evidence="4" id="KW-1185">Reference proteome</keyword>